<comment type="caution">
    <text evidence="3">The sequence shown here is derived from an EMBL/GenBank/DDBJ whole genome shotgun (WGS) entry which is preliminary data.</text>
</comment>
<dbReference type="PANTHER" id="PTHR31987">
    <property type="entry name" value="GLUTAMINASE A-RELATED"/>
    <property type="match status" value="1"/>
</dbReference>
<reference evidence="3" key="1">
    <citation type="journal article" date="2023" name="Mol. Phylogenet. Evol.">
        <title>Genome-scale phylogeny and comparative genomics of the fungal order Sordariales.</title>
        <authorList>
            <person name="Hensen N."/>
            <person name="Bonometti L."/>
            <person name="Westerberg I."/>
            <person name="Brannstrom I.O."/>
            <person name="Guillou S."/>
            <person name="Cros-Aarteil S."/>
            <person name="Calhoun S."/>
            <person name="Haridas S."/>
            <person name="Kuo A."/>
            <person name="Mondo S."/>
            <person name="Pangilinan J."/>
            <person name="Riley R."/>
            <person name="LaButti K."/>
            <person name="Andreopoulos B."/>
            <person name="Lipzen A."/>
            <person name="Chen C."/>
            <person name="Yan M."/>
            <person name="Daum C."/>
            <person name="Ng V."/>
            <person name="Clum A."/>
            <person name="Steindorff A."/>
            <person name="Ohm R.A."/>
            <person name="Martin F."/>
            <person name="Silar P."/>
            <person name="Natvig D.O."/>
            <person name="Lalanne C."/>
            <person name="Gautier V."/>
            <person name="Ament-Velasquez S.L."/>
            <person name="Kruys A."/>
            <person name="Hutchinson M.I."/>
            <person name="Powell A.J."/>
            <person name="Barry K."/>
            <person name="Miller A.N."/>
            <person name="Grigoriev I.V."/>
            <person name="Debuchy R."/>
            <person name="Gladieux P."/>
            <person name="Hiltunen Thoren M."/>
            <person name="Johannesson H."/>
        </authorList>
    </citation>
    <scope>NUCLEOTIDE SEQUENCE</scope>
    <source>
        <strain evidence="3">CBS 892.96</strain>
    </source>
</reference>
<reference evidence="3" key="2">
    <citation type="submission" date="2023-05" db="EMBL/GenBank/DDBJ databases">
        <authorList>
            <consortium name="Lawrence Berkeley National Laboratory"/>
            <person name="Steindorff A."/>
            <person name="Hensen N."/>
            <person name="Bonometti L."/>
            <person name="Westerberg I."/>
            <person name="Brannstrom I.O."/>
            <person name="Guillou S."/>
            <person name="Cros-Aarteil S."/>
            <person name="Calhoun S."/>
            <person name="Haridas S."/>
            <person name="Kuo A."/>
            <person name="Mondo S."/>
            <person name="Pangilinan J."/>
            <person name="Riley R."/>
            <person name="Labutti K."/>
            <person name="Andreopoulos B."/>
            <person name="Lipzen A."/>
            <person name="Chen C."/>
            <person name="Yanf M."/>
            <person name="Daum C."/>
            <person name="Ng V."/>
            <person name="Clum A."/>
            <person name="Ohm R."/>
            <person name="Martin F."/>
            <person name="Silar P."/>
            <person name="Natvig D."/>
            <person name="Lalanne C."/>
            <person name="Gautier V."/>
            <person name="Ament-Velasquez S.L."/>
            <person name="Kruys A."/>
            <person name="Hutchinson M.I."/>
            <person name="Powell A.J."/>
            <person name="Barry K."/>
            <person name="Miller A.N."/>
            <person name="Grigoriev I.V."/>
            <person name="Debuchy R."/>
            <person name="Gladieux P."/>
            <person name="Thoren M.H."/>
            <person name="Johannesson H."/>
        </authorList>
    </citation>
    <scope>NUCLEOTIDE SEQUENCE</scope>
    <source>
        <strain evidence="3">CBS 892.96</strain>
    </source>
</reference>
<feature type="domain" description="Glutaminase A N-terminal" evidence="2">
    <location>
        <begin position="102"/>
        <end position="335"/>
    </location>
</feature>
<dbReference type="Pfam" id="PF17168">
    <property type="entry name" value="DUF5127"/>
    <property type="match status" value="1"/>
</dbReference>
<dbReference type="InterPro" id="IPR052743">
    <property type="entry name" value="Glutaminase_GtaA"/>
</dbReference>
<evidence type="ECO:0000259" key="2">
    <source>
        <dbReference type="Pfam" id="PF17168"/>
    </source>
</evidence>
<evidence type="ECO:0008006" key="5">
    <source>
        <dbReference type="Google" id="ProtNLM"/>
    </source>
</evidence>
<evidence type="ECO:0000259" key="1">
    <source>
        <dbReference type="Pfam" id="PF16335"/>
    </source>
</evidence>
<keyword evidence="4" id="KW-1185">Reference proteome</keyword>
<dbReference type="EMBL" id="MU866591">
    <property type="protein sequence ID" value="KAK4171301.1"/>
    <property type="molecule type" value="Genomic_DNA"/>
</dbReference>
<name>A0AAN6VZB1_9PEZI</name>
<gene>
    <name evidence="3" type="ORF">QBC36DRAFT_99327</name>
</gene>
<accession>A0AAN6VZB1</accession>
<protein>
    <recommendedName>
        <fullName evidence="5">Glutaminase GtaA</fullName>
    </recommendedName>
</protein>
<organism evidence="3 4">
    <name type="scientific">Triangularia setosa</name>
    <dbReference type="NCBI Taxonomy" id="2587417"/>
    <lineage>
        <taxon>Eukaryota</taxon>
        <taxon>Fungi</taxon>
        <taxon>Dikarya</taxon>
        <taxon>Ascomycota</taxon>
        <taxon>Pezizomycotina</taxon>
        <taxon>Sordariomycetes</taxon>
        <taxon>Sordariomycetidae</taxon>
        <taxon>Sordariales</taxon>
        <taxon>Podosporaceae</taxon>
        <taxon>Triangularia</taxon>
    </lineage>
</organism>
<dbReference type="Proteomes" id="UP001302321">
    <property type="component" value="Unassembled WGS sequence"/>
</dbReference>
<evidence type="ECO:0000313" key="3">
    <source>
        <dbReference type="EMBL" id="KAK4171301.1"/>
    </source>
</evidence>
<proteinExistence type="predicted"/>
<dbReference type="InterPro" id="IPR033433">
    <property type="entry name" value="GtaA_N"/>
</dbReference>
<sequence>MRFIKSIAVLAAMGSNIGTSASSVFMPTKPPAVPLAVRSPYLNAWLQGESGCVLPGAWPRFWTGNVQGWQGYVAVDGVAYNWMGGAPGPGPVNQLLLEYTSTKSIFTFDVAQKITLTVTFLSPVYPDDMQRQSLQFSYVSVTAKSSDGASHKVQVYMDVSGEWASGENSDKVQWEFGTAENLYYLKFWRENQYQFKEANEIASWGSWYLSTGFHDGLTWQIGQDTTVRNQFVGNLTLSNTQETTFRPVSENWPVFAFSHDLGDVKGDEIERIFTLGLTQDQVIHFARQNNTLEPVPGLWMSFYNGSDMEAVVSFYNDYKHAVETMSHLDQRIENDSVEAAGKNYSLITTLALRQTFGAFQYGGTPEKPYIFLKEISSNSDIQTVDVIFPAFPIFVYLNATLSRYLLDPLFEHQESGAYPNKYAEHDLGTFPVAKGYPQGDDEAMPLEECGNMIIMSLAYAQRTGDVGYLSAHYPILAQWAQYLIEDSLVPANQLSTDDFAGTLAHVYPISKRRFDTNRVCRNQTNLAIKGIIGLKAMSQIAQLTNNTDDFKDKAEDYLMTWKAYSINYDANPPHTTLSYGDRDSHGILYNIYADKLLNLKFVDQSVFDMQSDFYLTVANEYAVPLDTRHAWTKSDWEMFAAAVAKNETKEMFIDKLAGWVGKTTTNRAMTDLFDSITGDYPSGGPTFVARPVVGAMFSLLALPKE</sequence>
<dbReference type="Pfam" id="PF16335">
    <property type="entry name" value="GtaA_6_Hairpin"/>
    <property type="match status" value="1"/>
</dbReference>
<dbReference type="AlphaFoldDB" id="A0AAN6VZB1"/>
<dbReference type="InterPro" id="IPR032514">
    <property type="entry name" value="GtaA_central"/>
</dbReference>
<evidence type="ECO:0000313" key="4">
    <source>
        <dbReference type="Proteomes" id="UP001302321"/>
    </source>
</evidence>
<feature type="domain" description="Glutaminase A central" evidence="1">
    <location>
        <begin position="341"/>
        <end position="700"/>
    </location>
</feature>
<dbReference type="PANTHER" id="PTHR31987:SF1">
    <property type="entry name" value="GLUTAMINASE A"/>
    <property type="match status" value="1"/>
</dbReference>